<comment type="subcellular location">
    <subcellularLocation>
        <location evidence="1">Membrane</location>
    </subcellularLocation>
</comment>
<keyword evidence="3 8" id="KW-0812">Transmembrane</keyword>
<accession>A0A2D0RTW9</accession>
<dbReference type="AlphaFoldDB" id="A0A2D0RTW9"/>
<dbReference type="Pfam" id="PF01477">
    <property type="entry name" value="PLAT"/>
    <property type="match status" value="1"/>
</dbReference>
<dbReference type="Pfam" id="PF01825">
    <property type="entry name" value="GPS"/>
    <property type="match status" value="1"/>
</dbReference>
<dbReference type="PANTHER" id="PTHR10877">
    <property type="entry name" value="POLYCYSTIN FAMILY MEMBER"/>
    <property type="match status" value="1"/>
</dbReference>
<dbReference type="SMART" id="SM00308">
    <property type="entry name" value="LH2"/>
    <property type="match status" value="1"/>
</dbReference>
<dbReference type="GO" id="GO:0050982">
    <property type="term" value="P:detection of mechanical stimulus"/>
    <property type="evidence" value="ECO:0007669"/>
    <property type="project" value="TreeGrafter"/>
</dbReference>
<comment type="caution">
    <text evidence="7">Lacks conserved residue(s) required for the propagation of feature annotation.</text>
</comment>
<dbReference type="InterPro" id="IPR036392">
    <property type="entry name" value="PLAT/LH2_dom_sf"/>
</dbReference>
<dbReference type="Gene3D" id="2.60.220.50">
    <property type="match status" value="1"/>
</dbReference>
<keyword evidence="5 8" id="KW-0472">Membrane</keyword>
<feature type="domain" description="GAIN-B" evidence="11">
    <location>
        <begin position="417"/>
        <end position="559"/>
    </location>
</feature>
<reference evidence="13" key="2">
    <citation type="submission" date="2025-08" db="UniProtKB">
        <authorList>
            <consortium name="RefSeq"/>
        </authorList>
    </citation>
    <scope>IDENTIFICATION</scope>
    <source>
        <tissue evidence="13">Blood</tissue>
    </source>
</reference>
<dbReference type="GeneID" id="108270908"/>
<dbReference type="InterPro" id="IPR016187">
    <property type="entry name" value="CTDL_fold"/>
</dbReference>
<dbReference type="Gene3D" id="2.60.60.20">
    <property type="entry name" value="PLAT/LH2 domain"/>
    <property type="match status" value="1"/>
</dbReference>
<dbReference type="FunFam" id="2.60.60.20:FF:000008">
    <property type="entry name" value="Polycystic kidney disease 1-like 2, isoform CRA_a"/>
    <property type="match status" value="1"/>
</dbReference>
<evidence type="ECO:0000256" key="3">
    <source>
        <dbReference type="ARBA" id="ARBA00022692"/>
    </source>
</evidence>
<dbReference type="Gene3D" id="3.10.100.10">
    <property type="entry name" value="Mannose-Binding Protein A, subunit A"/>
    <property type="match status" value="1"/>
</dbReference>
<dbReference type="Proteomes" id="UP000221080">
    <property type="component" value="Chromosome 10"/>
</dbReference>
<evidence type="ECO:0000313" key="13">
    <source>
        <dbReference type="RefSeq" id="XP_017333410.1"/>
    </source>
</evidence>
<reference evidence="12" key="1">
    <citation type="journal article" date="2016" name="Nat. Commun.">
        <title>The channel catfish genome sequence provides insights into the evolution of scale formation in teleosts.</title>
        <authorList>
            <person name="Liu Z."/>
            <person name="Liu S."/>
            <person name="Yao J."/>
            <person name="Bao L."/>
            <person name="Zhang J."/>
            <person name="Li Y."/>
            <person name="Jiang C."/>
            <person name="Sun L."/>
            <person name="Wang R."/>
            <person name="Zhang Y."/>
            <person name="Zhou T."/>
            <person name="Zeng Q."/>
            <person name="Fu Q."/>
            <person name="Gao S."/>
            <person name="Li N."/>
            <person name="Koren S."/>
            <person name="Jiang Y."/>
            <person name="Zimin A."/>
            <person name="Xu P."/>
            <person name="Phillippy A.M."/>
            <person name="Geng X."/>
            <person name="Song L."/>
            <person name="Sun F."/>
            <person name="Li C."/>
            <person name="Wang X."/>
            <person name="Chen A."/>
            <person name="Jin Y."/>
            <person name="Yuan Z."/>
            <person name="Yang Y."/>
            <person name="Tan S."/>
            <person name="Peatman E."/>
            <person name="Lu J."/>
            <person name="Qin Z."/>
            <person name="Dunham R."/>
            <person name="Li Z."/>
            <person name="Sonstegard T."/>
            <person name="Feng J."/>
            <person name="Danzmann R.G."/>
            <person name="Schroeder S."/>
            <person name="Scheffler B."/>
            <person name="Duke M.V."/>
            <person name="Ballard L."/>
            <person name="Kucuktas H."/>
            <person name="Kaltenboeck L."/>
            <person name="Liu H."/>
            <person name="Armbruster J."/>
            <person name="Xie Y."/>
            <person name="Kirby M.L."/>
            <person name="Tian Y."/>
            <person name="Flanagan M.E."/>
            <person name="Mu W."/>
            <person name="Waldbieser G.C."/>
        </authorList>
    </citation>
    <scope>NUCLEOTIDE SEQUENCE [LARGE SCALE GENOMIC DNA]</scope>
    <source>
        <strain evidence="12">SDA103</strain>
    </source>
</reference>
<dbReference type="SMART" id="SM00303">
    <property type="entry name" value="GPS"/>
    <property type="match status" value="1"/>
</dbReference>
<dbReference type="GO" id="GO:0016020">
    <property type="term" value="C:membrane"/>
    <property type="evidence" value="ECO:0007669"/>
    <property type="project" value="UniProtKB-SubCell"/>
</dbReference>
<evidence type="ECO:0000256" key="5">
    <source>
        <dbReference type="ARBA" id="ARBA00023136"/>
    </source>
</evidence>
<feature type="transmembrane region" description="Helical" evidence="8">
    <location>
        <begin position="572"/>
        <end position="594"/>
    </location>
</feature>
<feature type="transmembrane region" description="Helical" evidence="8">
    <location>
        <begin position="779"/>
        <end position="799"/>
    </location>
</feature>
<feature type="chain" id="PRO_5012519577" evidence="9">
    <location>
        <begin position="24"/>
        <end position="1101"/>
    </location>
</feature>
<evidence type="ECO:0000256" key="7">
    <source>
        <dbReference type="PROSITE-ProRule" id="PRU00152"/>
    </source>
</evidence>
<dbReference type="GO" id="GO:0005262">
    <property type="term" value="F:calcium channel activity"/>
    <property type="evidence" value="ECO:0007669"/>
    <property type="project" value="TreeGrafter"/>
</dbReference>
<organism evidence="12 13">
    <name type="scientific">Ictalurus punctatus</name>
    <name type="common">Channel catfish</name>
    <name type="synonym">Silurus punctatus</name>
    <dbReference type="NCBI Taxonomy" id="7998"/>
    <lineage>
        <taxon>Eukaryota</taxon>
        <taxon>Metazoa</taxon>
        <taxon>Chordata</taxon>
        <taxon>Craniata</taxon>
        <taxon>Vertebrata</taxon>
        <taxon>Euteleostomi</taxon>
        <taxon>Actinopterygii</taxon>
        <taxon>Neopterygii</taxon>
        <taxon>Teleostei</taxon>
        <taxon>Ostariophysi</taxon>
        <taxon>Siluriformes</taxon>
        <taxon>Ictaluridae</taxon>
        <taxon>Ictalurus</taxon>
    </lineage>
</organism>
<dbReference type="InterPro" id="IPR046338">
    <property type="entry name" value="GAIN_dom_sf"/>
</dbReference>
<dbReference type="SUPFAM" id="SSF56436">
    <property type="entry name" value="C-type lectin-like"/>
    <property type="match status" value="1"/>
</dbReference>
<gene>
    <name evidence="13" type="primary">LOC108270908</name>
</gene>
<dbReference type="CDD" id="cd01752">
    <property type="entry name" value="PLAT_polycystin"/>
    <property type="match status" value="1"/>
</dbReference>
<evidence type="ECO:0000256" key="1">
    <source>
        <dbReference type="ARBA" id="ARBA00004370"/>
    </source>
</evidence>
<dbReference type="InterPro" id="IPR042060">
    <property type="entry name" value="PLAT_polycystin1"/>
</dbReference>
<keyword evidence="12" id="KW-1185">Reference proteome</keyword>
<keyword evidence="4 8" id="KW-1133">Transmembrane helix</keyword>
<name>A0A2D0RTW9_ICTPU</name>
<dbReference type="RefSeq" id="XP_017333410.1">
    <property type="nucleotide sequence ID" value="XM_017477921.3"/>
</dbReference>
<dbReference type="KEGG" id="ipu:108270908"/>
<dbReference type="InterPro" id="IPR051223">
    <property type="entry name" value="Polycystin"/>
</dbReference>
<evidence type="ECO:0000256" key="2">
    <source>
        <dbReference type="ARBA" id="ARBA00007200"/>
    </source>
</evidence>
<dbReference type="PANTHER" id="PTHR10877:SF197">
    <property type="entry name" value="POLYCYSTIC KIDNEY DISEASE PROTEIN 1-LIKE 2"/>
    <property type="match status" value="1"/>
</dbReference>
<evidence type="ECO:0000256" key="4">
    <source>
        <dbReference type="ARBA" id="ARBA00022989"/>
    </source>
</evidence>
<sequence>MPFLKQFCIYCWITGTFLLSAHTVSLKTSQDVSDDQYINEAIFQNVSYEFVANPQSWGQANEICETQGGKLLKYLDCEIKDFFSKVFKDVQTTAPGFWVGEGLTGSYAECVIQAMPTAQPADRPSPPFCTYMIMEPLQLVTTPYCNMTLGYLCTHDSQADEDENMQEQRSIRVRRSTDNTIIDWLTQMDSSTSDLQALLNLAKEILVKIANELVEITHDSKKKYLNSILKTVKILRNIDDPSKNLTINCTGGIILYTIEQCGPDDSPEHLEELLILAVQIYQEINILTQQDTSMVYVLEFVSGTLFATKQNPENMENMMLGSPDTSVVQFPSLDTFKSQLPKSPIDVQMFSYNTNPMAEESNFSVTGTVCSLSLSDGQSNVKLSNLSSFIEIFLPRPGATEPAIASMPVKYGFALITSFNITDPNSTVIVTAVPDQNVSLLLLLSSTYQSNNRSQRTILTGNGDNYRWLIHPEMLNGATNGTMYVNITVFNYTSSRPVTVNVTLMNFKCVYWDVNQNDWSRDGCWVGPKTLPNMTHCLCNHNTFYGSSFFVMPNPIDLSKTAALFATINQNYVVASVLGAFFFLYLILVAWARYADKKAQRTRKIMLLEDNHPCAHYNYLLNIQTGNRKQAGTTAKVMMTVEGTDGETDIHNLAYPDQPAFEKGGVDMFMLSTPFPLGELQNIKLWHDNTGGSPDWYLQKVTVQDLQTRQVWHFLCNTWLKGNGDTPCKRTFNPAKKNEITSFGNLFHARTSTGFRDEHIWMSIVNPPRHSPFSRVQRVSCCMCLLLCTMVINIMFWNIPKDGESPVIIKLGSFELTWQQIMIAVESALLMFPINILIVTIFRSIQPRVQKEDEDKAKINNSSKSSAVSMQTILKDTQDIVSLLSKSPKNCVIALQQNLETTADLFAALNQMHDVTMHIQGQTVGDQHWAHCSRFVFHTSCHLSSLLDRAGEKVFPHPEDLNLAKNTVNLMLKKAEALTSTHPVQSFVPVQEKKKKAGCKLPWWFVFIGWGLLVAISGISTFFTLLYGFQYGKESSIKWVITLSLSMFQSIFIIQPLKVVGLAIFLALILRPVAVEDNQEVEILLDEQREKCESYCGRHMH</sequence>
<evidence type="ECO:0000259" key="11">
    <source>
        <dbReference type="PROSITE" id="PS50221"/>
    </source>
</evidence>
<evidence type="ECO:0000256" key="9">
    <source>
        <dbReference type="SAM" id="SignalP"/>
    </source>
</evidence>
<feature type="domain" description="PLAT" evidence="10">
    <location>
        <begin position="617"/>
        <end position="734"/>
    </location>
</feature>
<dbReference type="InterPro" id="IPR016186">
    <property type="entry name" value="C-type_lectin-like/link_sf"/>
</dbReference>
<feature type="transmembrane region" description="Helical" evidence="8">
    <location>
        <begin position="1047"/>
        <end position="1070"/>
    </location>
</feature>
<dbReference type="InterPro" id="IPR000203">
    <property type="entry name" value="GPS"/>
</dbReference>
<evidence type="ECO:0000259" key="10">
    <source>
        <dbReference type="PROSITE" id="PS50095"/>
    </source>
</evidence>
<protein>
    <submittedName>
        <fullName evidence="13">Polycystic kidney disease protein 1-like 2</fullName>
    </submittedName>
</protein>
<dbReference type="PROSITE" id="PS50221">
    <property type="entry name" value="GAIN_B"/>
    <property type="match status" value="1"/>
</dbReference>
<dbReference type="OrthoDB" id="2121937at2759"/>
<keyword evidence="6" id="KW-1015">Disulfide bond</keyword>
<evidence type="ECO:0000256" key="8">
    <source>
        <dbReference type="SAM" id="Phobius"/>
    </source>
</evidence>
<dbReference type="PROSITE" id="PS50095">
    <property type="entry name" value="PLAT"/>
    <property type="match status" value="1"/>
</dbReference>
<dbReference type="SUPFAM" id="SSF49723">
    <property type="entry name" value="Lipase/lipooxygenase domain (PLAT/LH2 domain)"/>
    <property type="match status" value="1"/>
</dbReference>
<feature type="transmembrane region" description="Helical" evidence="8">
    <location>
        <begin position="1003"/>
        <end position="1027"/>
    </location>
</feature>
<evidence type="ECO:0000313" key="12">
    <source>
        <dbReference type="Proteomes" id="UP000221080"/>
    </source>
</evidence>
<evidence type="ECO:0000256" key="6">
    <source>
        <dbReference type="ARBA" id="ARBA00023157"/>
    </source>
</evidence>
<keyword evidence="9" id="KW-0732">Signal</keyword>
<dbReference type="InterPro" id="IPR001024">
    <property type="entry name" value="PLAT/LH2_dom"/>
</dbReference>
<dbReference type="InterPro" id="IPR057244">
    <property type="entry name" value="GAIN_B"/>
</dbReference>
<feature type="signal peptide" evidence="9">
    <location>
        <begin position="1"/>
        <end position="23"/>
    </location>
</feature>
<feature type="transmembrane region" description="Helical" evidence="8">
    <location>
        <begin position="819"/>
        <end position="842"/>
    </location>
</feature>
<proteinExistence type="inferred from homology"/>
<comment type="similarity">
    <text evidence="2">Belongs to the polycystin family.</text>
</comment>